<protein>
    <submittedName>
        <fullName evidence="2">Similar to Ribosomal N-lysine methyltransferase set11 acc. no. O74405</fullName>
    </submittedName>
</protein>
<sequence length="318" mass="35775">MDTHTPFLSNLALHNITVHPSIRPTSIPNSGIGILATSSIPANTQLAFVPRRSLINPTTLPARPSGSPKLSPHAQLALALLSPPEKLKTWVATVPADFSSHPLCWRDEEIFLLPRSVGRLLDDLRTRYEKDRDSVSPVDEERFKWAWLVVNTRTLYHPAGGMTMCPFIDYFNHSDSGCKVELTARGYTVTTQQDIKEGEEVFVTYGHHSSDFLLVEYGFCPEGNGHDYVACDGWMEFGEKKEAVIREKGYWGKWVRDREGWCYRSQVAGGVGGPGYLDGVLGKIREEAKEKISAAEKLQEGYPKLMLLRRWKQILKLC</sequence>
<dbReference type="AlphaFoldDB" id="U4KYY9"/>
<evidence type="ECO:0000259" key="1">
    <source>
        <dbReference type="PROSITE" id="PS50280"/>
    </source>
</evidence>
<dbReference type="OMA" id="ISHMKDE"/>
<feature type="domain" description="SET" evidence="1">
    <location>
        <begin position="20"/>
        <end position="206"/>
    </location>
</feature>
<dbReference type="Proteomes" id="UP000018144">
    <property type="component" value="Unassembled WGS sequence"/>
</dbReference>
<name>U4KYY9_PYROM</name>
<dbReference type="GO" id="GO:0016279">
    <property type="term" value="F:protein-lysine N-methyltransferase activity"/>
    <property type="evidence" value="ECO:0007669"/>
    <property type="project" value="InterPro"/>
</dbReference>
<dbReference type="CDD" id="cd19177">
    <property type="entry name" value="SET_SETD4"/>
    <property type="match status" value="1"/>
</dbReference>
<dbReference type="SUPFAM" id="SSF82199">
    <property type="entry name" value="SET domain"/>
    <property type="match status" value="1"/>
</dbReference>
<keyword evidence="2" id="KW-0489">Methyltransferase</keyword>
<dbReference type="GO" id="GO:0032259">
    <property type="term" value="P:methylation"/>
    <property type="evidence" value="ECO:0007669"/>
    <property type="project" value="UniProtKB-KW"/>
</dbReference>
<dbReference type="PROSITE" id="PS50280">
    <property type="entry name" value="SET"/>
    <property type="match status" value="1"/>
</dbReference>
<reference evidence="2 3" key="1">
    <citation type="journal article" date="2013" name="PLoS Genet.">
        <title>The genome and development-dependent transcriptomes of Pyronema confluens: a window into fungal evolution.</title>
        <authorList>
            <person name="Traeger S."/>
            <person name="Altegoer F."/>
            <person name="Freitag M."/>
            <person name="Gabaldon T."/>
            <person name="Kempken F."/>
            <person name="Kumar A."/>
            <person name="Marcet-Houben M."/>
            <person name="Poggeler S."/>
            <person name="Stajich J.E."/>
            <person name="Nowrousian M."/>
        </authorList>
    </citation>
    <scope>NUCLEOTIDE SEQUENCE [LARGE SCALE GENOMIC DNA]</scope>
    <source>
        <strain evidence="3">CBS 100304</strain>
        <tissue evidence="2">Vegetative mycelium</tissue>
    </source>
</reference>
<proteinExistence type="predicted"/>
<organism evidence="2 3">
    <name type="scientific">Pyronema omphalodes (strain CBS 100304)</name>
    <name type="common">Pyronema confluens</name>
    <dbReference type="NCBI Taxonomy" id="1076935"/>
    <lineage>
        <taxon>Eukaryota</taxon>
        <taxon>Fungi</taxon>
        <taxon>Dikarya</taxon>
        <taxon>Ascomycota</taxon>
        <taxon>Pezizomycotina</taxon>
        <taxon>Pezizomycetes</taxon>
        <taxon>Pezizales</taxon>
        <taxon>Pyronemataceae</taxon>
        <taxon>Pyronema</taxon>
    </lineage>
</organism>
<dbReference type="eggNOG" id="KOG1337">
    <property type="taxonomic scope" value="Eukaryota"/>
</dbReference>
<keyword evidence="3" id="KW-1185">Reference proteome</keyword>
<dbReference type="InterPro" id="IPR050600">
    <property type="entry name" value="SETD3_SETD6_MTase"/>
</dbReference>
<dbReference type="InterPro" id="IPR044429">
    <property type="entry name" value="SETD4_SET"/>
</dbReference>
<dbReference type="InterPro" id="IPR001214">
    <property type="entry name" value="SET_dom"/>
</dbReference>
<evidence type="ECO:0000313" key="3">
    <source>
        <dbReference type="Proteomes" id="UP000018144"/>
    </source>
</evidence>
<gene>
    <name evidence="2" type="ORF">PCON_06487</name>
</gene>
<dbReference type="InterPro" id="IPR046341">
    <property type="entry name" value="SET_dom_sf"/>
</dbReference>
<dbReference type="PANTHER" id="PTHR13271">
    <property type="entry name" value="UNCHARACTERIZED PUTATIVE METHYLTRANSFERASE"/>
    <property type="match status" value="1"/>
</dbReference>
<dbReference type="Gene3D" id="3.90.1410.10">
    <property type="entry name" value="set domain protein methyltransferase, domain 1"/>
    <property type="match status" value="1"/>
</dbReference>
<accession>U4KYY9</accession>
<dbReference type="PANTHER" id="PTHR13271:SF137">
    <property type="entry name" value="SET DOMAIN-CONTAINING PROTEIN"/>
    <property type="match status" value="1"/>
</dbReference>
<keyword evidence="2" id="KW-0808">Transferase</keyword>
<evidence type="ECO:0000313" key="2">
    <source>
        <dbReference type="EMBL" id="CCX06900.1"/>
    </source>
</evidence>
<dbReference type="Pfam" id="PF00856">
    <property type="entry name" value="SET"/>
    <property type="match status" value="1"/>
</dbReference>
<dbReference type="EMBL" id="HF935320">
    <property type="protein sequence ID" value="CCX06900.1"/>
    <property type="molecule type" value="Genomic_DNA"/>
</dbReference>
<dbReference type="OrthoDB" id="341421at2759"/>
<dbReference type="STRING" id="1076935.U4KYY9"/>